<dbReference type="InterPro" id="IPR036412">
    <property type="entry name" value="HAD-like_sf"/>
</dbReference>
<proteinExistence type="predicted"/>
<dbReference type="FunFam" id="1.10.150.240:FF:000001">
    <property type="entry name" value="Haloacid dehalogenase-like hydrolase domain"/>
    <property type="match status" value="1"/>
</dbReference>
<evidence type="ECO:0000313" key="1">
    <source>
        <dbReference type="EMBL" id="TKA33675.1"/>
    </source>
</evidence>
<gene>
    <name evidence="1" type="ORF">B0A50_00511</name>
</gene>
<dbReference type="AlphaFoldDB" id="A0A4U0UGP6"/>
<reference evidence="1 2" key="1">
    <citation type="submission" date="2017-03" db="EMBL/GenBank/DDBJ databases">
        <title>Genomes of endolithic fungi from Antarctica.</title>
        <authorList>
            <person name="Coleine C."/>
            <person name="Masonjones S."/>
            <person name="Stajich J.E."/>
        </authorList>
    </citation>
    <scope>NUCLEOTIDE SEQUENCE [LARGE SCALE GENOMIC DNA]</scope>
    <source>
        <strain evidence="1 2">CCFEE 6315</strain>
    </source>
</reference>
<comment type="caution">
    <text evidence="1">The sequence shown here is derived from an EMBL/GenBank/DDBJ whole genome shotgun (WGS) entry which is preliminary data.</text>
</comment>
<organism evidence="1 2">
    <name type="scientific">Salinomyces thailandicus</name>
    <dbReference type="NCBI Taxonomy" id="706561"/>
    <lineage>
        <taxon>Eukaryota</taxon>
        <taxon>Fungi</taxon>
        <taxon>Dikarya</taxon>
        <taxon>Ascomycota</taxon>
        <taxon>Pezizomycotina</taxon>
        <taxon>Dothideomycetes</taxon>
        <taxon>Dothideomycetidae</taxon>
        <taxon>Mycosphaerellales</taxon>
        <taxon>Teratosphaeriaceae</taxon>
        <taxon>Salinomyces</taxon>
    </lineage>
</organism>
<dbReference type="GO" id="GO:0016791">
    <property type="term" value="F:phosphatase activity"/>
    <property type="evidence" value="ECO:0007669"/>
    <property type="project" value="UniProtKB-ARBA"/>
</dbReference>
<keyword evidence="2" id="KW-1185">Reference proteome</keyword>
<evidence type="ECO:0000313" key="2">
    <source>
        <dbReference type="Proteomes" id="UP000308549"/>
    </source>
</evidence>
<dbReference type="SUPFAM" id="SSF56784">
    <property type="entry name" value="HAD-like"/>
    <property type="match status" value="1"/>
</dbReference>
<dbReference type="SFLD" id="SFLDG01129">
    <property type="entry name" value="C1.5:_HAD__Beta-PGM__Phosphata"/>
    <property type="match status" value="1"/>
</dbReference>
<dbReference type="OrthoDB" id="40579at2759"/>
<dbReference type="Gene3D" id="1.10.150.240">
    <property type="entry name" value="Putative phosphatase, domain 2"/>
    <property type="match status" value="1"/>
</dbReference>
<dbReference type="PANTHER" id="PTHR18901:SF38">
    <property type="entry name" value="PSEUDOURIDINE-5'-PHOSPHATASE"/>
    <property type="match status" value="1"/>
</dbReference>
<dbReference type="Gene3D" id="3.40.50.1000">
    <property type="entry name" value="HAD superfamily/HAD-like"/>
    <property type="match status" value="1"/>
</dbReference>
<dbReference type="SFLD" id="SFLDS00003">
    <property type="entry name" value="Haloacid_Dehalogenase"/>
    <property type="match status" value="1"/>
</dbReference>
<protein>
    <recommendedName>
        <fullName evidence="3">HAD superfamily hydrolase</fullName>
    </recommendedName>
</protein>
<dbReference type="NCBIfam" id="TIGR01509">
    <property type="entry name" value="HAD-SF-IA-v3"/>
    <property type="match status" value="1"/>
</dbReference>
<sequence length="268" mass="29430">MTSPPPPPPIRACLFDMDGLLLNTEDLYTACTNALLATFSRPPLPWSLKAQLQGRPGPEAGKLFRDWAQLPIPEEEYMTRLKTLQRETFPSCEPLPGIRELLSRLGKSSVEVALATSSHEDNFRLKIQKHEELMGVFPATQRVLGDDGRIPKGKGKPAPDIYLLALETINARRRGEGVREVGVQECLVFEDSVAGVEAGRRAGMQVCWVPHEGLLEVLRGREEEVLAGGMEREVGGSGEGMVGRVGDGWGRRFGSLEEFDYGGYGIDA</sequence>
<accession>A0A4U0UGP6</accession>
<dbReference type="PANTHER" id="PTHR18901">
    <property type="entry name" value="2-DEOXYGLUCOSE-6-PHOSPHATE PHOSPHATASE 2"/>
    <property type="match status" value="1"/>
</dbReference>
<dbReference type="Pfam" id="PF13419">
    <property type="entry name" value="HAD_2"/>
    <property type="match status" value="1"/>
</dbReference>
<dbReference type="InterPro" id="IPR006439">
    <property type="entry name" value="HAD-SF_hydro_IA"/>
</dbReference>
<dbReference type="InterPro" id="IPR023214">
    <property type="entry name" value="HAD_sf"/>
</dbReference>
<dbReference type="InterPro" id="IPR023198">
    <property type="entry name" value="PGP-like_dom2"/>
</dbReference>
<dbReference type="Proteomes" id="UP000308549">
    <property type="component" value="Unassembled WGS sequence"/>
</dbReference>
<evidence type="ECO:0008006" key="3">
    <source>
        <dbReference type="Google" id="ProtNLM"/>
    </source>
</evidence>
<dbReference type="InterPro" id="IPR041492">
    <property type="entry name" value="HAD_2"/>
</dbReference>
<dbReference type="EMBL" id="NAJL01000002">
    <property type="protein sequence ID" value="TKA33675.1"/>
    <property type="molecule type" value="Genomic_DNA"/>
</dbReference>
<name>A0A4U0UGP6_9PEZI</name>